<dbReference type="OrthoDB" id="9776731at2"/>
<evidence type="ECO:0000256" key="1">
    <source>
        <dbReference type="PIRSR" id="PIRSR005962-1"/>
    </source>
</evidence>
<name>A0A4Q0VL14_9BACI</name>
<dbReference type="InterPro" id="IPR002933">
    <property type="entry name" value="Peptidase_M20"/>
</dbReference>
<evidence type="ECO:0000313" key="4">
    <source>
        <dbReference type="Proteomes" id="UP000290649"/>
    </source>
</evidence>
<dbReference type="NCBIfam" id="TIGR01891">
    <property type="entry name" value="amidohydrolases"/>
    <property type="match status" value="1"/>
</dbReference>
<keyword evidence="1" id="KW-0479">Metal-binding</keyword>
<feature type="domain" description="Peptidase M20 dimerisation" evidence="2">
    <location>
        <begin position="183"/>
        <end position="271"/>
    </location>
</feature>
<proteinExistence type="predicted"/>
<comment type="caution">
    <text evidence="3">The sequence shown here is derived from an EMBL/GenBank/DDBJ whole genome shotgun (WGS) entry which is preliminary data.</text>
</comment>
<dbReference type="GO" id="GO:0046872">
    <property type="term" value="F:metal ion binding"/>
    <property type="evidence" value="ECO:0007669"/>
    <property type="project" value="UniProtKB-KW"/>
</dbReference>
<dbReference type="Pfam" id="PF07687">
    <property type="entry name" value="M20_dimer"/>
    <property type="match status" value="1"/>
</dbReference>
<comment type="cofactor">
    <cofactor evidence="1">
        <name>Mn(2+)</name>
        <dbReference type="ChEBI" id="CHEBI:29035"/>
    </cofactor>
    <text evidence="1">The Mn(2+) ion enhances activity.</text>
</comment>
<dbReference type="InterPro" id="IPR037484">
    <property type="entry name" value="AmhX-like"/>
</dbReference>
<keyword evidence="1" id="KW-0464">Manganese</keyword>
<dbReference type="RefSeq" id="WP_129080162.1">
    <property type="nucleotide sequence ID" value="NZ_QOUX01000047.1"/>
</dbReference>
<dbReference type="CDD" id="cd08018">
    <property type="entry name" value="M20_Acy1_amhX-like"/>
    <property type="match status" value="1"/>
</dbReference>
<dbReference type="InterPro" id="IPR011650">
    <property type="entry name" value="Peptidase_M20_dimer"/>
</dbReference>
<protein>
    <submittedName>
        <fullName evidence="3">Amidohydrolase</fullName>
    </submittedName>
</protein>
<feature type="binding site" evidence="1">
    <location>
        <position position="98"/>
    </location>
    <ligand>
        <name>Mn(2+)</name>
        <dbReference type="ChEBI" id="CHEBI:29035"/>
        <label>2</label>
    </ligand>
</feature>
<reference evidence="3 4" key="1">
    <citation type="journal article" date="2019" name="Int. J. Syst. Evol. Microbiol.">
        <title>Anaerobacillus alkaliphilus sp. nov., a novel alkaliphilic and moderately halophilic bacterium.</title>
        <authorList>
            <person name="Borsodi A.K."/>
            <person name="Aszalos J.M."/>
            <person name="Bihari P."/>
            <person name="Nagy I."/>
            <person name="Schumann P."/>
            <person name="Sproer C."/>
            <person name="Kovacs A.L."/>
            <person name="Boka K."/>
            <person name="Dobosy P."/>
            <person name="Ovari M."/>
            <person name="Szili-Kovacs T."/>
            <person name="Toth E."/>
        </authorList>
    </citation>
    <scope>NUCLEOTIDE SEQUENCE [LARGE SCALE GENOMIC DNA]</scope>
    <source>
        <strain evidence="3 4">B16-10</strain>
    </source>
</reference>
<dbReference type="PANTHER" id="PTHR11014:SF122">
    <property type="entry name" value="AMIDOHYDROLASE AMHX"/>
    <property type="match status" value="1"/>
</dbReference>
<evidence type="ECO:0000259" key="2">
    <source>
        <dbReference type="Pfam" id="PF07687"/>
    </source>
</evidence>
<keyword evidence="3" id="KW-0378">Hydrolase</keyword>
<dbReference type="Gene3D" id="3.40.630.10">
    <property type="entry name" value="Zn peptidases"/>
    <property type="match status" value="1"/>
</dbReference>
<organism evidence="3 4">
    <name type="scientific">Anaerobacillus alkaliphilus</name>
    <dbReference type="NCBI Taxonomy" id="1548597"/>
    <lineage>
        <taxon>Bacteria</taxon>
        <taxon>Bacillati</taxon>
        <taxon>Bacillota</taxon>
        <taxon>Bacilli</taxon>
        <taxon>Bacillales</taxon>
        <taxon>Bacillaceae</taxon>
        <taxon>Anaerobacillus</taxon>
    </lineage>
</organism>
<dbReference type="Proteomes" id="UP000290649">
    <property type="component" value="Unassembled WGS sequence"/>
</dbReference>
<feature type="binding site" evidence="1">
    <location>
        <position position="156"/>
    </location>
    <ligand>
        <name>Mn(2+)</name>
        <dbReference type="ChEBI" id="CHEBI:29035"/>
        <label>2</label>
    </ligand>
</feature>
<dbReference type="PIRSF" id="PIRSF005962">
    <property type="entry name" value="Pept_M20D_amidohydro"/>
    <property type="match status" value="1"/>
</dbReference>
<dbReference type="Pfam" id="PF01546">
    <property type="entry name" value="Peptidase_M20"/>
    <property type="match status" value="1"/>
</dbReference>
<dbReference type="GO" id="GO:0016787">
    <property type="term" value="F:hydrolase activity"/>
    <property type="evidence" value="ECO:0007669"/>
    <property type="project" value="UniProtKB-KW"/>
</dbReference>
<keyword evidence="4" id="KW-1185">Reference proteome</keyword>
<dbReference type="InterPro" id="IPR036264">
    <property type="entry name" value="Bact_exopeptidase_dim_dom"/>
</dbReference>
<dbReference type="InterPro" id="IPR017439">
    <property type="entry name" value="Amidohydrolase"/>
</dbReference>
<dbReference type="SUPFAM" id="SSF55031">
    <property type="entry name" value="Bacterial exopeptidase dimerisation domain"/>
    <property type="match status" value="1"/>
</dbReference>
<feature type="binding site" evidence="1">
    <location>
        <position position="351"/>
    </location>
    <ligand>
        <name>Mn(2+)</name>
        <dbReference type="ChEBI" id="CHEBI:29035"/>
        <label>2</label>
    </ligand>
</feature>
<feature type="binding site" evidence="1">
    <location>
        <position position="96"/>
    </location>
    <ligand>
        <name>Mn(2+)</name>
        <dbReference type="ChEBI" id="CHEBI:29035"/>
        <label>2</label>
    </ligand>
</feature>
<dbReference type="EMBL" id="QOUX01000047">
    <property type="protein sequence ID" value="RXI96181.1"/>
    <property type="molecule type" value="Genomic_DNA"/>
</dbReference>
<accession>A0A4Q0VL14</accession>
<dbReference type="AlphaFoldDB" id="A0A4Q0VL14"/>
<feature type="binding site" evidence="1">
    <location>
        <position position="132"/>
    </location>
    <ligand>
        <name>Mn(2+)</name>
        <dbReference type="ChEBI" id="CHEBI:29035"/>
        <label>2</label>
    </ligand>
</feature>
<gene>
    <name evidence="3" type="ORF">DS745_20785</name>
</gene>
<dbReference type="PANTHER" id="PTHR11014">
    <property type="entry name" value="PEPTIDASE M20 FAMILY MEMBER"/>
    <property type="match status" value="1"/>
</dbReference>
<dbReference type="Gene3D" id="3.30.70.360">
    <property type="match status" value="1"/>
</dbReference>
<sequence>MLNEINRWVKEHQDEILATYQKLHAHPEVSWEEKETTAFLSERLSDMGLPYETFEDITGVVGYWGNKDSGPTIGLRADIDALWQNVNGEWKANHSCGHDAHMTMVLYTVRCLKELGYQPNGLLKIIFQPAEESGNGAKALIEKDVIRDIDQLLGIHVRPIQDLNLGEATPAIYHGATTLLRGTVTGVQAHGSRPHLGINVVDSLAAIVQAINSIKLDPTISYSAKVTMMKAGGDNVNIIPDYGEFGVDLRAETNDAMDLLLHKVKKAVTSASAINGTKVNLEIPAKMVAARPNRELEEIVSQVIVDVLGEKGLVTTKPTPGGEDFHFYSEAYPDLKATMIGLGTDLSPGLHHPNMSFELSSLFDGIKLLSLSICRLFEQR</sequence>
<dbReference type="SUPFAM" id="SSF53187">
    <property type="entry name" value="Zn-dependent exopeptidases"/>
    <property type="match status" value="1"/>
</dbReference>
<evidence type="ECO:0000313" key="3">
    <source>
        <dbReference type="EMBL" id="RXI96181.1"/>
    </source>
</evidence>